<reference evidence="1" key="1">
    <citation type="journal article" date="2021" name="Open Biol.">
        <title>Shared evolutionary footprints suggest mitochondrial oxidative damage underlies multiple complex I losses in fungi.</title>
        <authorList>
            <person name="Schikora-Tamarit M.A."/>
            <person name="Marcet-Houben M."/>
            <person name="Nosek J."/>
            <person name="Gabaldon T."/>
        </authorList>
    </citation>
    <scope>NUCLEOTIDE SEQUENCE</scope>
    <source>
        <strain evidence="1">NCAIM Y.01608</strain>
    </source>
</reference>
<dbReference type="EMBL" id="JAEUBD010000526">
    <property type="protein sequence ID" value="KAH3673936.1"/>
    <property type="molecule type" value="Genomic_DNA"/>
</dbReference>
<protein>
    <submittedName>
        <fullName evidence="1">Uncharacterized protein</fullName>
    </submittedName>
</protein>
<dbReference type="AlphaFoldDB" id="A0A9P8TCC4"/>
<evidence type="ECO:0000313" key="2">
    <source>
        <dbReference type="Proteomes" id="UP000788993"/>
    </source>
</evidence>
<comment type="caution">
    <text evidence="1">The sequence shown here is derived from an EMBL/GenBank/DDBJ whole genome shotgun (WGS) entry which is preliminary data.</text>
</comment>
<sequence length="75" mass="8290">MLVQTPFKKSSECETRINVLSKSFKYSSNHTQASKSKWAVGSSSSNNVGLTNRALARATLILHPPDMSLVFFLMV</sequence>
<gene>
    <name evidence="1" type="ORF">OGATHE_001916</name>
</gene>
<proteinExistence type="predicted"/>
<keyword evidence="2" id="KW-1185">Reference proteome</keyword>
<dbReference type="AntiFam" id="ANF00062">
    <property type="entry name" value="Shadow ORF (opposite ABC transporter protein)"/>
</dbReference>
<name>A0A9P8TCC4_9ASCO</name>
<dbReference type="Proteomes" id="UP000788993">
    <property type="component" value="Unassembled WGS sequence"/>
</dbReference>
<reference evidence="1" key="2">
    <citation type="submission" date="2021-01" db="EMBL/GenBank/DDBJ databases">
        <authorList>
            <person name="Schikora-Tamarit M.A."/>
        </authorList>
    </citation>
    <scope>NUCLEOTIDE SEQUENCE</scope>
    <source>
        <strain evidence="1">NCAIM Y.01608</strain>
    </source>
</reference>
<accession>A0A9P8TCC4</accession>
<organism evidence="1 2">
    <name type="scientific">Ogataea polymorpha</name>
    <dbReference type="NCBI Taxonomy" id="460523"/>
    <lineage>
        <taxon>Eukaryota</taxon>
        <taxon>Fungi</taxon>
        <taxon>Dikarya</taxon>
        <taxon>Ascomycota</taxon>
        <taxon>Saccharomycotina</taxon>
        <taxon>Pichiomycetes</taxon>
        <taxon>Pichiales</taxon>
        <taxon>Pichiaceae</taxon>
        <taxon>Ogataea</taxon>
    </lineage>
</organism>
<evidence type="ECO:0000313" key="1">
    <source>
        <dbReference type="EMBL" id="KAH3673936.1"/>
    </source>
</evidence>